<sequence>MKAFTLVRLGLALFLSSLAPLATAQKAAPAPQGYWTVETNLTTRDYTLVRFYNAQDQLVYTERLDHFNLDLARKCPASRRASRRLTLVLQQVLRNPAASQVPTLVAQQFDLNRWVRPGYAAR</sequence>
<dbReference type="OrthoDB" id="884632at2"/>
<dbReference type="EMBL" id="CP040896">
    <property type="protein sequence ID" value="QDA61292.1"/>
    <property type="molecule type" value="Genomic_DNA"/>
</dbReference>
<gene>
    <name evidence="2" type="ORF">FHG12_14855</name>
</gene>
<dbReference type="AlphaFoldDB" id="A0A5B8A520"/>
<keyword evidence="3" id="KW-1185">Reference proteome</keyword>
<keyword evidence="1" id="KW-0732">Signal</keyword>
<feature type="chain" id="PRO_5023118081" evidence="1">
    <location>
        <begin position="25"/>
        <end position="122"/>
    </location>
</feature>
<evidence type="ECO:0000256" key="1">
    <source>
        <dbReference type="SAM" id="SignalP"/>
    </source>
</evidence>
<dbReference type="Proteomes" id="UP000305398">
    <property type="component" value="Chromosome"/>
</dbReference>
<evidence type="ECO:0000313" key="3">
    <source>
        <dbReference type="Proteomes" id="UP000305398"/>
    </source>
</evidence>
<protein>
    <submittedName>
        <fullName evidence="2">Uncharacterized protein</fullName>
    </submittedName>
</protein>
<reference evidence="2 3" key="1">
    <citation type="submission" date="2019-06" db="EMBL/GenBank/DDBJ databases">
        <authorList>
            <person name="Srinivasan S."/>
        </authorList>
    </citation>
    <scope>NUCLEOTIDE SEQUENCE [LARGE SCALE GENOMIC DNA]</scope>
    <source>
        <strain evidence="2 3">17J68-5</strain>
    </source>
</reference>
<evidence type="ECO:0000313" key="2">
    <source>
        <dbReference type="EMBL" id="QDA61292.1"/>
    </source>
</evidence>
<organism evidence="2 3">
    <name type="scientific">Hymenobacter jejuensis</name>
    <dbReference type="NCBI Taxonomy" id="2502781"/>
    <lineage>
        <taxon>Bacteria</taxon>
        <taxon>Pseudomonadati</taxon>
        <taxon>Bacteroidota</taxon>
        <taxon>Cytophagia</taxon>
        <taxon>Cytophagales</taxon>
        <taxon>Hymenobacteraceae</taxon>
        <taxon>Hymenobacter</taxon>
    </lineage>
</organism>
<dbReference type="KEGG" id="hyj:FHG12_14855"/>
<feature type="signal peptide" evidence="1">
    <location>
        <begin position="1"/>
        <end position="24"/>
    </location>
</feature>
<proteinExistence type="predicted"/>
<accession>A0A5B8A520</accession>
<name>A0A5B8A520_9BACT</name>
<dbReference type="RefSeq" id="WP_139516466.1">
    <property type="nucleotide sequence ID" value="NZ_CP040896.1"/>
</dbReference>